<organism evidence="1 2">
    <name type="scientific">Pseudolabrys taiwanensis</name>
    <dbReference type="NCBI Taxonomy" id="331696"/>
    <lineage>
        <taxon>Bacteria</taxon>
        <taxon>Pseudomonadati</taxon>
        <taxon>Pseudomonadota</taxon>
        <taxon>Alphaproteobacteria</taxon>
        <taxon>Hyphomicrobiales</taxon>
        <taxon>Xanthobacteraceae</taxon>
        <taxon>Pseudolabrys</taxon>
    </lineage>
</organism>
<dbReference type="EMBL" id="CP031417">
    <property type="protein sequence ID" value="AXK79524.1"/>
    <property type="molecule type" value="Genomic_DNA"/>
</dbReference>
<dbReference type="AlphaFoldDB" id="A0A345ZRH7"/>
<accession>A0A345ZRH7</accession>
<dbReference type="KEGG" id="ptaw:DW352_02715"/>
<name>A0A345ZRH7_9HYPH</name>
<sequence length="187" mass="21887">MGDIMKRLPVPEGSLLAPSRENYKLAYRAFRIERRSYFQNPRFDPKRRVLSCCEPRLTEAIQYASTTCGWKRQQMLVESCQPNLYGKIRGLVWPYLTAVRRDVDFDYTGMVVIAQTQGRRVETERRSYKFLNRLGLRGFLNAYSGYLTAISVASTTPERGSRMGVERRARRSLLSWMQADKRREKSR</sequence>
<keyword evidence="2" id="KW-1185">Reference proteome</keyword>
<dbReference type="Proteomes" id="UP000254889">
    <property type="component" value="Chromosome"/>
</dbReference>
<proteinExistence type="predicted"/>
<evidence type="ECO:0000313" key="2">
    <source>
        <dbReference type="Proteomes" id="UP000254889"/>
    </source>
</evidence>
<evidence type="ECO:0000313" key="1">
    <source>
        <dbReference type="EMBL" id="AXK79524.1"/>
    </source>
</evidence>
<reference evidence="1 2" key="1">
    <citation type="submission" date="2018-07" db="EMBL/GenBank/DDBJ databases">
        <authorList>
            <person name="Quirk P.G."/>
            <person name="Krulwich T.A."/>
        </authorList>
    </citation>
    <scope>NUCLEOTIDE SEQUENCE [LARGE SCALE GENOMIC DNA]</scope>
    <source>
        <strain evidence="1 2">CC-BB4</strain>
    </source>
</reference>
<protein>
    <submittedName>
        <fullName evidence="1">Uncharacterized protein</fullName>
    </submittedName>
</protein>
<gene>
    <name evidence="1" type="ORF">DW352_02715</name>
</gene>